<evidence type="ECO:0000313" key="1">
    <source>
        <dbReference type="EMBL" id="JAD29308.1"/>
    </source>
</evidence>
<accession>A0A0A8YV68</accession>
<dbReference type="AlphaFoldDB" id="A0A0A8YV68"/>
<organism evidence="1">
    <name type="scientific">Arundo donax</name>
    <name type="common">Giant reed</name>
    <name type="synonym">Donax arundinaceus</name>
    <dbReference type="NCBI Taxonomy" id="35708"/>
    <lineage>
        <taxon>Eukaryota</taxon>
        <taxon>Viridiplantae</taxon>
        <taxon>Streptophyta</taxon>
        <taxon>Embryophyta</taxon>
        <taxon>Tracheophyta</taxon>
        <taxon>Spermatophyta</taxon>
        <taxon>Magnoliopsida</taxon>
        <taxon>Liliopsida</taxon>
        <taxon>Poales</taxon>
        <taxon>Poaceae</taxon>
        <taxon>PACMAD clade</taxon>
        <taxon>Arundinoideae</taxon>
        <taxon>Arundineae</taxon>
        <taxon>Arundo</taxon>
    </lineage>
</organism>
<protein>
    <submittedName>
        <fullName evidence="1">Uncharacterized protein</fullName>
    </submittedName>
</protein>
<reference evidence="1" key="1">
    <citation type="submission" date="2014-09" db="EMBL/GenBank/DDBJ databases">
        <authorList>
            <person name="Magalhaes I.L.F."/>
            <person name="Oliveira U."/>
            <person name="Santos F.R."/>
            <person name="Vidigal T.H.D.A."/>
            <person name="Brescovit A.D."/>
            <person name="Santos A.J."/>
        </authorList>
    </citation>
    <scope>NUCLEOTIDE SEQUENCE</scope>
    <source>
        <tissue evidence="1">Shoot tissue taken approximately 20 cm above the soil surface</tissue>
    </source>
</reference>
<reference evidence="1" key="2">
    <citation type="journal article" date="2015" name="Data Brief">
        <title>Shoot transcriptome of the giant reed, Arundo donax.</title>
        <authorList>
            <person name="Barrero R.A."/>
            <person name="Guerrero F.D."/>
            <person name="Moolhuijzen P."/>
            <person name="Goolsby J.A."/>
            <person name="Tidwell J."/>
            <person name="Bellgard S.E."/>
            <person name="Bellgard M.I."/>
        </authorList>
    </citation>
    <scope>NUCLEOTIDE SEQUENCE</scope>
    <source>
        <tissue evidence="1">Shoot tissue taken approximately 20 cm above the soil surface</tissue>
    </source>
</reference>
<proteinExistence type="predicted"/>
<dbReference type="EMBL" id="GBRH01268587">
    <property type="protein sequence ID" value="JAD29308.1"/>
    <property type="molecule type" value="Transcribed_RNA"/>
</dbReference>
<name>A0A0A8YV68_ARUDO</name>
<sequence>MLDINMASERQVWSLIYCYISIKPSRAIDL</sequence>